<reference evidence="4 5" key="2">
    <citation type="submission" date="2015-05" db="EMBL/GenBank/DDBJ databases">
        <authorList>
            <person name="Morales-Cruz A."/>
            <person name="Amrine K.C."/>
            <person name="Cantu D."/>
        </authorList>
    </citation>
    <scope>NUCLEOTIDE SEQUENCE [LARGE SCALE GENOMIC DNA]</scope>
    <source>
        <strain evidence="4">UCRPC4</strain>
    </source>
</reference>
<feature type="chain" id="PRO_5002543529" description="Arylsulfotransferase" evidence="3">
    <location>
        <begin position="19"/>
        <end position="619"/>
    </location>
</feature>
<feature type="transmembrane region" description="Helical" evidence="2">
    <location>
        <begin position="532"/>
        <end position="561"/>
    </location>
</feature>
<feature type="compositionally biased region" description="Basic and acidic residues" evidence="1">
    <location>
        <begin position="601"/>
        <end position="619"/>
    </location>
</feature>
<feature type="compositionally biased region" description="Acidic residues" evidence="1">
    <location>
        <begin position="589"/>
        <end position="600"/>
    </location>
</feature>
<dbReference type="AlphaFoldDB" id="A0A0G2EER8"/>
<feature type="signal peptide" evidence="3">
    <location>
        <begin position="1"/>
        <end position="18"/>
    </location>
</feature>
<dbReference type="Proteomes" id="UP000053317">
    <property type="component" value="Unassembled WGS sequence"/>
</dbReference>
<comment type="caution">
    <text evidence="4">The sequence shown here is derived from an EMBL/GenBank/DDBJ whole genome shotgun (WGS) entry which is preliminary data.</text>
</comment>
<protein>
    <recommendedName>
        <fullName evidence="6">Arylsulfotransferase</fullName>
    </recommendedName>
</protein>
<evidence type="ECO:0008006" key="6">
    <source>
        <dbReference type="Google" id="ProtNLM"/>
    </source>
</evidence>
<name>A0A0G2EER8_PHACM</name>
<dbReference type="InterPro" id="IPR053143">
    <property type="entry name" value="Arylsulfate_ST"/>
</dbReference>
<evidence type="ECO:0000313" key="4">
    <source>
        <dbReference type="EMBL" id="KKY20771.1"/>
    </source>
</evidence>
<keyword evidence="2" id="KW-1133">Transmembrane helix</keyword>
<keyword evidence="2" id="KW-0812">Transmembrane</keyword>
<dbReference type="EMBL" id="LCWF01000093">
    <property type="protein sequence ID" value="KKY20771.1"/>
    <property type="molecule type" value="Genomic_DNA"/>
</dbReference>
<dbReference type="InterPro" id="IPR039535">
    <property type="entry name" value="ASST-like"/>
</dbReference>
<evidence type="ECO:0000256" key="2">
    <source>
        <dbReference type="SAM" id="Phobius"/>
    </source>
</evidence>
<dbReference type="OrthoDB" id="5427350at2759"/>
<sequence>MFWKILAAAFTFATIVLADESSFVKSSDFDEGLLGELIVEDYKSSDIQGIKPNFIPHLGNCTGDGLYATLSLRGAAIPKPGPVLLDDQGALVWTAKYVEPYNLAVQQYRGKQYLTFWVGDDKVKGHGSGEYFMVCRIPGVRAILAPLLTLTKLNSSYHQVHRFRAGNKLDGDLHEFHITNDDTALITIYQIVRADLRPVGGSSRGWIWEGIFQEIDIETKEVLFEWRASDHVGFDQSYHDIGRGGRSRGTAWDWFHINSVDKDPEGNYLISSRWLNSVTYINGTSGNIIWVLGGKSNMFKDLSDGHATEFASQHHARWRDNYTSITLFDNSDPGPHYPSTGLWLDLDFDAMTVKLRTKYSSDNKITTESQGSFQVLPNGNVLIGYGHTAQYSEFRRDGTLLCSVHYGAASRFGTGGVQSYRVGKFPWVGKPDTLPDIAGNQTSGDIYISWMGATEIEKWTIEEADSQNATDNEYVAVKTVPKKGFETITDNIGTNKSFIRAVAIDKGGEILGRTKAIERGILKSIKHKHESLWINTVIIVLVALAAGGILCLGAVMGGIYLGQQWSKYHSYVKAATEEQELRNAKEFVLDDGSDEEEENQEAERGEMLPHKGKESHEII</sequence>
<evidence type="ECO:0000256" key="1">
    <source>
        <dbReference type="SAM" id="MobiDB-lite"/>
    </source>
</evidence>
<keyword evidence="5" id="KW-1185">Reference proteome</keyword>
<evidence type="ECO:0000256" key="3">
    <source>
        <dbReference type="SAM" id="SignalP"/>
    </source>
</evidence>
<dbReference type="Pfam" id="PF14269">
    <property type="entry name" value="Arylsulfotran_2"/>
    <property type="match status" value="1"/>
</dbReference>
<reference evidence="4 5" key="1">
    <citation type="submission" date="2015-05" db="EMBL/GenBank/DDBJ databases">
        <title>Distinctive expansion of gene families associated with plant cell wall degradation and secondary metabolism in the genomes of grapevine trunk pathogens.</title>
        <authorList>
            <person name="Lawrence D.P."/>
            <person name="Travadon R."/>
            <person name="Rolshausen P.E."/>
            <person name="Baumgartner K."/>
        </authorList>
    </citation>
    <scope>NUCLEOTIDE SEQUENCE [LARGE SCALE GENOMIC DNA]</scope>
    <source>
        <strain evidence="4">UCRPC4</strain>
    </source>
</reference>
<accession>A0A0G2EER8</accession>
<organism evidence="4 5">
    <name type="scientific">Phaeomoniella chlamydospora</name>
    <name type="common">Phaeoacremonium chlamydosporum</name>
    <dbReference type="NCBI Taxonomy" id="158046"/>
    <lineage>
        <taxon>Eukaryota</taxon>
        <taxon>Fungi</taxon>
        <taxon>Dikarya</taxon>
        <taxon>Ascomycota</taxon>
        <taxon>Pezizomycotina</taxon>
        <taxon>Eurotiomycetes</taxon>
        <taxon>Chaetothyriomycetidae</taxon>
        <taxon>Phaeomoniellales</taxon>
        <taxon>Phaeomoniellaceae</taxon>
        <taxon>Phaeomoniella</taxon>
    </lineage>
</organism>
<gene>
    <name evidence="4" type="ORF">UCRPC4_g04043</name>
</gene>
<evidence type="ECO:0000313" key="5">
    <source>
        <dbReference type="Proteomes" id="UP000053317"/>
    </source>
</evidence>
<proteinExistence type="predicted"/>
<keyword evidence="3" id="KW-0732">Signal</keyword>
<keyword evidence="2" id="KW-0472">Membrane</keyword>
<dbReference type="PANTHER" id="PTHR35340">
    <property type="entry name" value="PQQ ENZYME REPEAT PROTEIN-RELATED"/>
    <property type="match status" value="1"/>
</dbReference>
<dbReference type="PANTHER" id="PTHR35340:SF5">
    <property type="entry name" value="ASST-DOMAIN-CONTAINING PROTEIN"/>
    <property type="match status" value="1"/>
</dbReference>
<feature type="region of interest" description="Disordered" evidence="1">
    <location>
        <begin position="587"/>
        <end position="619"/>
    </location>
</feature>